<reference evidence="2 3" key="1">
    <citation type="journal article" date="2018" name="BMC Genomics">
        <title>Comparative genome analyses reveal sequence features reflecting distinct modes of host-adaptation between dicot and monocot powdery mildew.</title>
        <authorList>
            <person name="Wu Y."/>
            <person name="Ma X."/>
            <person name="Pan Z."/>
            <person name="Kale S.D."/>
            <person name="Song Y."/>
            <person name="King H."/>
            <person name="Zhang Q."/>
            <person name="Presley C."/>
            <person name="Deng X."/>
            <person name="Wei C.I."/>
            <person name="Xiao S."/>
        </authorList>
    </citation>
    <scope>NUCLEOTIDE SEQUENCE [LARGE SCALE GENOMIC DNA]</scope>
    <source>
        <strain evidence="2">UCSC1</strain>
    </source>
</reference>
<sequence length="68" mass="7881">MYAVTDIHVIALTTEEAQRFLKKEPPQKVEQRLRAKGRSSVTDSRDFRDPQDSLPLIAFAWESYVQCL</sequence>
<gene>
    <name evidence="2" type="ORF">GcC1_033041</name>
</gene>
<evidence type="ECO:0000256" key="1">
    <source>
        <dbReference type="SAM" id="MobiDB-lite"/>
    </source>
</evidence>
<dbReference type="EMBL" id="MCBR01003326">
    <property type="protein sequence ID" value="RKF80770.1"/>
    <property type="molecule type" value="Genomic_DNA"/>
</dbReference>
<feature type="compositionally biased region" description="Basic and acidic residues" evidence="1">
    <location>
        <begin position="23"/>
        <end position="33"/>
    </location>
</feature>
<dbReference type="AlphaFoldDB" id="A0A420J1U3"/>
<evidence type="ECO:0000313" key="3">
    <source>
        <dbReference type="Proteomes" id="UP000285405"/>
    </source>
</evidence>
<evidence type="ECO:0000313" key="2">
    <source>
        <dbReference type="EMBL" id="RKF80770.1"/>
    </source>
</evidence>
<dbReference type="Proteomes" id="UP000285405">
    <property type="component" value="Unassembled WGS sequence"/>
</dbReference>
<feature type="region of interest" description="Disordered" evidence="1">
    <location>
        <begin position="23"/>
        <end position="47"/>
    </location>
</feature>
<organism evidence="2 3">
    <name type="scientific">Golovinomyces cichoracearum</name>
    <dbReference type="NCBI Taxonomy" id="62708"/>
    <lineage>
        <taxon>Eukaryota</taxon>
        <taxon>Fungi</taxon>
        <taxon>Dikarya</taxon>
        <taxon>Ascomycota</taxon>
        <taxon>Pezizomycotina</taxon>
        <taxon>Leotiomycetes</taxon>
        <taxon>Erysiphales</taxon>
        <taxon>Erysiphaceae</taxon>
        <taxon>Golovinomyces</taxon>
    </lineage>
</organism>
<name>A0A420J1U3_9PEZI</name>
<proteinExistence type="predicted"/>
<accession>A0A420J1U3</accession>
<comment type="caution">
    <text evidence="2">The sequence shown here is derived from an EMBL/GenBank/DDBJ whole genome shotgun (WGS) entry which is preliminary data.</text>
</comment>
<protein>
    <submittedName>
        <fullName evidence="2">Uncharacterized protein</fullName>
    </submittedName>
</protein>